<dbReference type="PANTHER" id="PTHR10357">
    <property type="entry name" value="ALPHA-AMYLASE FAMILY MEMBER"/>
    <property type="match status" value="1"/>
</dbReference>
<dbReference type="InterPro" id="IPR006047">
    <property type="entry name" value="GH13_cat_dom"/>
</dbReference>
<accession>A0ABW2ARG7</accession>
<evidence type="ECO:0000259" key="2">
    <source>
        <dbReference type="SMART" id="SM00642"/>
    </source>
</evidence>
<protein>
    <submittedName>
        <fullName evidence="3">Alpha-amylase family glycosyl hydrolase</fullName>
    </submittedName>
</protein>
<dbReference type="Gene3D" id="3.20.20.80">
    <property type="entry name" value="Glycosidases"/>
    <property type="match status" value="1"/>
</dbReference>
<dbReference type="Gene3D" id="3.90.400.10">
    <property type="entry name" value="Oligo-1,6-glucosidase, Domain 2"/>
    <property type="match status" value="1"/>
</dbReference>
<evidence type="ECO:0000313" key="3">
    <source>
        <dbReference type="EMBL" id="MFC6713698.1"/>
    </source>
</evidence>
<comment type="similarity">
    <text evidence="1">Belongs to the glycosyl hydrolase 13 family.</text>
</comment>
<name>A0ABW2ARG7_9MICO</name>
<proteinExistence type="inferred from homology"/>
<dbReference type="SMART" id="SM00642">
    <property type="entry name" value="Aamy"/>
    <property type="match status" value="1"/>
</dbReference>
<dbReference type="PANTHER" id="PTHR10357:SF179">
    <property type="entry name" value="NEUTRAL AND BASIC AMINO ACID TRANSPORT PROTEIN RBAT"/>
    <property type="match status" value="1"/>
</dbReference>
<keyword evidence="3" id="KW-0378">Hydrolase</keyword>
<dbReference type="InterPro" id="IPR045857">
    <property type="entry name" value="O16G_dom_2"/>
</dbReference>
<dbReference type="GO" id="GO:0016787">
    <property type="term" value="F:hydrolase activity"/>
    <property type="evidence" value="ECO:0007669"/>
    <property type="project" value="UniProtKB-KW"/>
</dbReference>
<dbReference type="EMBL" id="JBHSWJ010000002">
    <property type="protein sequence ID" value="MFC6713698.1"/>
    <property type="molecule type" value="Genomic_DNA"/>
</dbReference>
<dbReference type="Proteomes" id="UP001596356">
    <property type="component" value="Unassembled WGS sequence"/>
</dbReference>
<dbReference type="CDD" id="cd11332">
    <property type="entry name" value="AmyAc_OligoGlu_TS"/>
    <property type="match status" value="1"/>
</dbReference>
<dbReference type="Pfam" id="PF00128">
    <property type="entry name" value="Alpha-amylase"/>
    <property type="match status" value="1"/>
</dbReference>
<dbReference type="InterPro" id="IPR017853">
    <property type="entry name" value="GH"/>
</dbReference>
<feature type="domain" description="Glycosyl hydrolase family 13 catalytic" evidence="2">
    <location>
        <begin position="21"/>
        <end position="424"/>
    </location>
</feature>
<comment type="caution">
    <text evidence="3">The sequence shown here is derived from an EMBL/GenBank/DDBJ whole genome shotgun (WGS) entry which is preliminary data.</text>
</comment>
<evidence type="ECO:0000313" key="4">
    <source>
        <dbReference type="Proteomes" id="UP001596356"/>
    </source>
</evidence>
<organism evidence="3 4">
    <name type="scientific">Branchiibius cervicis</name>
    <dbReference type="NCBI Taxonomy" id="908252"/>
    <lineage>
        <taxon>Bacteria</taxon>
        <taxon>Bacillati</taxon>
        <taxon>Actinomycetota</taxon>
        <taxon>Actinomycetes</taxon>
        <taxon>Micrococcales</taxon>
        <taxon>Dermacoccaceae</taxon>
        <taxon>Branchiibius</taxon>
    </lineage>
</organism>
<dbReference type="SUPFAM" id="SSF51445">
    <property type="entry name" value="(Trans)glycosidases"/>
    <property type="match status" value="1"/>
</dbReference>
<gene>
    <name evidence="3" type="ORF">ACFQBT_07595</name>
</gene>
<evidence type="ECO:0000256" key="1">
    <source>
        <dbReference type="ARBA" id="ARBA00008061"/>
    </source>
</evidence>
<sequence length="550" mass="61264">MNPLTSVPTDPHWWRTAVIYQIYPRSFADGNGDGIGDLAGVIARLDYLCDLGVDALWLSPFYPSPLADGGYDIADHRDVDPRLGDLSQFRALVNAAHHRQIRIIVDIVPNHTSVAHPWFQAALAAPAGSPERDRYVFVDGLGPDSSQPPSDWMSHFGGSAWEPVGDGQWYLHLFAREQPDLNWANPQVREDFLETLRFWADCGVDGFRVDVAHSLAKDLRQPLRSQPTLDRNLPLDGSDPLYDRDEVHEIYREWRRLFDSYDPPKMAVAETWSPSNSRTYLYARPDELGQVFDFSLLKSQWDPAAFREVIDTSVASHREVGGALSWVLSNHDVPRHASRLALPVGTDLDAWLMTDGTTPPVSPLVALRRARAAALLMLSLPGSAYLYQGEELGLLEVANLPHEALQDPTWDRTDHLTKGRDGCRVPLPWRTTGPSFGFGSDGAWLPQPSWFADFSVETQTADPDSTLRLYRSAVHLRRSLIRDADNDLRWIPSDPSVLHFERSSGWQCIVNLGESAVAVPPGRPILRSDNATGPELPADTAAWLIAGDTP</sequence>
<dbReference type="RefSeq" id="WP_377821659.1">
    <property type="nucleotide sequence ID" value="NZ_JBHSWJ010000002.1"/>
</dbReference>
<keyword evidence="4" id="KW-1185">Reference proteome</keyword>
<reference evidence="4" key="1">
    <citation type="journal article" date="2019" name="Int. J. Syst. Evol. Microbiol.">
        <title>The Global Catalogue of Microorganisms (GCM) 10K type strain sequencing project: providing services to taxonomists for standard genome sequencing and annotation.</title>
        <authorList>
            <consortium name="The Broad Institute Genomics Platform"/>
            <consortium name="The Broad Institute Genome Sequencing Center for Infectious Disease"/>
            <person name="Wu L."/>
            <person name="Ma J."/>
        </authorList>
    </citation>
    <scope>NUCLEOTIDE SEQUENCE [LARGE SCALE GENOMIC DNA]</scope>
    <source>
        <strain evidence="4">NBRC 106593</strain>
    </source>
</reference>